<dbReference type="InterPro" id="IPR033985">
    <property type="entry name" value="SusD-like_N"/>
</dbReference>
<accession>A0A1M7MYW5</accession>
<evidence type="ECO:0000256" key="5">
    <source>
        <dbReference type="ARBA" id="ARBA00023237"/>
    </source>
</evidence>
<dbReference type="RefSeq" id="WP_073075594.1">
    <property type="nucleotide sequence ID" value="NZ_FRBT01000016.1"/>
</dbReference>
<proteinExistence type="inferred from homology"/>
<dbReference type="Pfam" id="PF14322">
    <property type="entry name" value="SusD-like_3"/>
    <property type="match status" value="1"/>
</dbReference>
<evidence type="ECO:0000256" key="4">
    <source>
        <dbReference type="ARBA" id="ARBA00023136"/>
    </source>
</evidence>
<dbReference type="InterPro" id="IPR012944">
    <property type="entry name" value="SusD_RagB_dom"/>
</dbReference>
<dbReference type="CDD" id="cd08977">
    <property type="entry name" value="SusD"/>
    <property type="match status" value="1"/>
</dbReference>
<keyword evidence="6" id="KW-1133">Transmembrane helix</keyword>
<evidence type="ECO:0000256" key="6">
    <source>
        <dbReference type="SAM" id="Phobius"/>
    </source>
</evidence>
<dbReference type="Pfam" id="PF07980">
    <property type="entry name" value="SusD_RagB"/>
    <property type="match status" value="1"/>
</dbReference>
<feature type="domain" description="SusD-like N-terminal" evidence="8">
    <location>
        <begin position="106"/>
        <end position="240"/>
    </location>
</feature>
<evidence type="ECO:0000259" key="8">
    <source>
        <dbReference type="Pfam" id="PF14322"/>
    </source>
</evidence>
<keyword evidence="5" id="KW-0998">Cell outer membrane</keyword>
<dbReference type="EMBL" id="FRBT01000016">
    <property type="protein sequence ID" value="SHM96419.1"/>
    <property type="molecule type" value="Genomic_DNA"/>
</dbReference>
<evidence type="ECO:0000256" key="2">
    <source>
        <dbReference type="ARBA" id="ARBA00006275"/>
    </source>
</evidence>
<evidence type="ECO:0000256" key="1">
    <source>
        <dbReference type="ARBA" id="ARBA00004442"/>
    </source>
</evidence>
<dbReference type="Proteomes" id="UP000184028">
    <property type="component" value="Unassembled WGS sequence"/>
</dbReference>
<keyword evidence="3" id="KW-0732">Signal</keyword>
<dbReference type="STRING" id="946677.SAMN05444484_11614"/>
<evidence type="ECO:0000313" key="10">
    <source>
        <dbReference type="Proteomes" id="UP000184028"/>
    </source>
</evidence>
<sequence length="473" mass="53256">MKTIYNAFLLFIFEKRTSIRVIAISILIVIVILTTSCDNFVEVDLPTSQLTSKTVFEDVTTANAAMTGVYAKLRDTGLLTGNSTGLTCRLGLYTDELDYYKSNDPNYFYTNSLYSAEAGIQDLWNQSYNVIYAANAVVEGISASHSLAQKDRDRLRGEALFVRTLVHFYLLNLYGDIPYVTTTDYTYNSTIHKAPTPEIYGKIITDLEEATLVLPEKYSSPERVRPNRATAQALLARVYLYMGLWAEAANSASAVLNNPLYSWEPDLDKIFLKESTATIWQFKPDSDSGNTKEGNLFVFNSAPPPTVALTINLVNAFDPIDQRKTHWIRAITKGTTTWYHSFKYKRNAKAADSNEYSIVFRLAEQYLIRAEARALQGDLIGAKEDLNVIRHTAGLPNTTAVSAIEIREAIIKERRLEFFTEFGHRFFDLKRVGNLDSALSFSKPKWSDNDALWPIPAQELSANPNLNPQNTGY</sequence>
<feature type="domain" description="RagB/SusD" evidence="7">
    <location>
        <begin position="328"/>
        <end position="473"/>
    </location>
</feature>
<name>A0A1M7MYW5_9FLAO</name>
<comment type="subcellular location">
    <subcellularLocation>
        <location evidence="1">Cell outer membrane</location>
    </subcellularLocation>
</comment>
<keyword evidence="10" id="KW-1185">Reference proteome</keyword>
<keyword evidence="4 6" id="KW-0472">Membrane</keyword>
<organism evidence="9 10">
    <name type="scientific">Flavobacterium chilense</name>
    <dbReference type="NCBI Taxonomy" id="946677"/>
    <lineage>
        <taxon>Bacteria</taxon>
        <taxon>Pseudomonadati</taxon>
        <taxon>Bacteroidota</taxon>
        <taxon>Flavobacteriia</taxon>
        <taxon>Flavobacteriales</taxon>
        <taxon>Flavobacteriaceae</taxon>
        <taxon>Flavobacterium</taxon>
    </lineage>
</organism>
<evidence type="ECO:0000313" key="9">
    <source>
        <dbReference type="EMBL" id="SHM96419.1"/>
    </source>
</evidence>
<dbReference type="InterPro" id="IPR011990">
    <property type="entry name" value="TPR-like_helical_dom_sf"/>
</dbReference>
<feature type="transmembrane region" description="Helical" evidence="6">
    <location>
        <begin position="21"/>
        <end position="41"/>
    </location>
</feature>
<reference evidence="10" key="1">
    <citation type="submission" date="2016-11" db="EMBL/GenBank/DDBJ databases">
        <authorList>
            <person name="Varghese N."/>
            <person name="Submissions S."/>
        </authorList>
    </citation>
    <scope>NUCLEOTIDE SEQUENCE [LARGE SCALE GENOMIC DNA]</scope>
    <source>
        <strain evidence="10">DSM 24724</strain>
    </source>
</reference>
<dbReference type="Gene3D" id="1.25.40.390">
    <property type="match status" value="1"/>
</dbReference>
<keyword evidence="6" id="KW-0812">Transmembrane</keyword>
<dbReference type="GO" id="GO:0009279">
    <property type="term" value="C:cell outer membrane"/>
    <property type="evidence" value="ECO:0007669"/>
    <property type="project" value="UniProtKB-SubCell"/>
</dbReference>
<comment type="similarity">
    <text evidence="2">Belongs to the SusD family.</text>
</comment>
<protein>
    <submittedName>
        <fullName evidence="9">SusD family protein</fullName>
    </submittedName>
</protein>
<evidence type="ECO:0000259" key="7">
    <source>
        <dbReference type="Pfam" id="PF07980"/>
    </source>
</evidence>
<evidence type="ECO:0000256" key="3">
    <source>
        <dbReference type="ARBA" id="ARBA00022729"/>
    </source>
</evidence>
<dbReference type="SUPFAM" id="SSF48452">
    <property type="entry name" value="TPR-like"/>
    <property type="match status" value="1"/>
</dbReference>
<gene>
    <name evidence="9" type="ORF">SAMN05444484_11614</name>
</gene>
<dbReference type="AlphaFoldDB" id="A0A1M7MYW5"/>